<evidence type="ECO:0000256" key="3">
    <source>
        <dbReference type="ARBA" id="ARBA00022833"/>
    </source>
</evidence>
<accession>A0A9W9NY40</accession>
<keyword evidence="6" id="KW-1185">Reference proteome</keyword>
<feature type="region of interest" description="Disordered" evidence="4">
    <location>
        <begin position="201"/>
        <end position="222"/>
    </location>
</feature>
<dbReference type="GO" id="GO:0008270">
    <property type="term" value="F:zinc ion binding"/>
    <property type="evidence" value="ECO:0007669"/>
    <property type="project" value="UniProtKB-KW"/>
</dbReference>
<evidence type="ECO:0000256" key="2">
    <source>
        <dbReference type="ARBA" id="ARBA00022771"/>
    </source>
</evidence>
<evidence type="ECO:0000313" key="5">
    <source>
        <dbReference type="EMBL" id="KAJ5231899.1"/>
    </source>
</evidence>
<dbReference type="InterPro" id="IPR019786">
    <property type="entry name" value="Zinc_finger_PHD-type_CS"/>
</dbReference>
<dbReference type="GeneID" id="81384572"/>
<dbReference type="InterPro" id="IPR011011">
    <property type="entry name" value="Znf_FYVE_PHD"/>
</dbReference>
<evidence type="ECO:0000313" key="6">
    <source>
        <dbReference type="Proteomes" id="UP001147733"/>
    </source>
</evidence>
<protein>
    <submittedName>
        <fullName evidence="5">Zinc finger PHD-finger</fullName>
    </submittedName>
</protein>
<dbReference type="PROSITE" id="PS01359">
    <property type="entry name" value="ZF_PHD_1"/>
    <property type="match status" value="1"/>
</dbReference>
<keyword evidence="1" id="KW-0479">Metal-binding</keyword>
<dbReference type="Gene3D" id="3.30.40.10">
    <property type="entry name" value="Zinc/RING finger domain, C3HC4 (zinc finger)"/>
    <property type="match status" value="1"/>
</dbReference>
<keyword evidence="3" id="KW-0862">Zinc</keyword>
<dbReference type="AlphaFoldDB" id="A0A9W9NY40"/>
<dbReference type="OrthoDB" id="336088at2759"/>
<evidence type="ECO:0000256" key="1">
    <source>
        <dbReference type="ARBA" id="ARBA00022723"/>
    </source>
</evidence>
<reference evidence="5" key="2">
    <citation type="journal article" date="2023" name="IMA Fungus">
        <title>Comparative genomic study of the Penicillium genus elucidates a diverse pangenome and 15 lateral gene transfer events.</title>
        <authorList>
            <person name="Petersen C."/>
            <person name="Sorensen T."/>
            <person name="Nielsen M.R."/>
            <person name="Sondergaard T.E."/>
            <person name="Sorensen J.L."/>
            <person name="Fitzpatrick D.A."/>
            <person name="Frisvad J.C."/>
            <person name="Nielsen K.L."/>
        </authorList>
    </citation>
    <scope>NUCLEOTIDE SEQUENCE</scope>
    <source>
        <strain evidence="5">IBT 23319</strain>
    </source>
</reference>
<reference evidence="5" key="1">
    <citation type="submission" date="2022-11" db="EMBL/GenBank/DDBJ databases">
        <authorList>
            <person name="Petersen C."/>
        </authorList>
    </citation>
    <scope>NUCLEOTIDE SEQUENCE</scope>
    <source>
        <strain evidence="5">IBT 23319</strain>
    </source>
</reference>
<feature type="region of interest" description="Disordered" evidence="4">
    <location>
        <begin position="104"/>
        <end position="123"/>
    </location>
</feature>
<dbReference type="SUPFAM" id="SSF57903">
    <property type="entry name" value="FYVE/PHD zinc finger"/>
    <property type="match status" value="1"/>
</dbReference>
<feature type="compositionally biased region" description="Polar residues" evidence="4">
    <location>
        <begin position="74"/>
        <end position="92"/>
    </location>
</feature>
<proteinExistence type="predicted"/>
<feature type="region of interest" description="Disordered" evidence="4">
    <location>
        <begin position="73"/>
        <end position="97"/>
    </location>
</feature>
<gene>
    <name evidence="5" type="ORF">N7469_006487</name>
</gene>
<organism evidence="5 6">
    <name type="scientific">Penicillium citrinum</name>
    <dbReference type="NCBI Taxonomy" id="5077"/>
    <lineage>
        <taxon>Eukaryota</taxon>
        <taxon>Fungi</taxon>
        <taxon>Dikarya</taxon>
        <taxon>Ascomycota</taxon>
        <taxon>Pezizomycotina</taxon>
        <taxon>Eurotiomycetes</taxon>
        <taxon>Eurotiomycetidae</taxon>
        <taxon>Eurotiales</taxon>
        <taxon>Aspergillaceae</taxon>
        <taxon>Penicillium</taxon>
    </lineage>
</organism>
<dbReference type="RefSeq" id="XP_056500643.1">
    <property type="nucleotide sequence ID" value="XM_056645405.1"/>
</dbReference>
<dbReference type="Proteomes" id="UP001147733">
    <property type="component" value="Unassembled WGS sequence"/>
</dbReference>
<comment type="caution">
    <text evidence="5">The sequence shown here is derived from an EMBL/GenBank/DDBJ whole genome shotgun (WGS) entry which is preliminary data.</text>
</comment>
<dbReference type="EMBL" id="JAPQKT010000005">
    <property type="protein sequence ID" value="KAJ5231899.1"/>
    <property type="molecule type" value="Genomic_DNA"/>
</dbReference>
<dbReference type="InterPro" id="IPR013083">
    <property type="entry name" value="Znf_RING/FYVE/PHD"/>
</dbReference>
<sequence>MLISSIDAGKPHHFVCSKCYQPENLLGCGTCCRSYHVQCLPLGQGQEQPCSFHCPSCKSRAWDQAPPRLPASVVKSQDVTPVASTPASTDNSPLMARHNLPVGSSATLASPQEDDYERAHPSEDLPSISELYPYVQAYLAQADAPGHQSEFQHQIAGMLHEAESYRILLRKVAALREEFTRVQTENIQLKAYLNSRVPTREPVISSPSTLPSYIPRPSSDTDGKSWDSIVLDLI</sequence>
<keyword evidence="2" id="KW-0863">Zinc-finger</keyword>
<evidence type="ECO:0000256" key="4">
    <source>
        <dbReference type="SAM" id="MobiDB-lite"/>
    </source>
</evidence>
<name>A0A9W9NY40_PENCI</name>